<gene>
    <name evidence="1" type="ORF">DYI23_14720</name>
</gene>
<protein>
    <submittedName>
        <fullName evidence="1">Uncharacterized protein</fullName>
    </submittedName>
</protein>
<evidence type="ECO:0000313" key="1">
    <source>
        <dbReference type="EMBL" id="MBS8261476.1"/>
    </source>
</evidence>
<reference evidence="1" key="1">
    <citation type="submission" date="2018-08" db="EMBL/GenBank/DDBJ databases">
        <authorList>
            <person name="Jin W."/>
            <person name="Wang H."/>
            <person name="Yang Y."/>
            <person name="Li M."/>
            <person name="Liu J."/>
        </authorList>
    </citation>
    <scope>NUCLEOTIDE SEQUENCE</scope>
    <source>
        <strain evidence="1">AESS21</strain>
    </source>
</reference>
<name>A0A944CDK3_9HYPH</name>
<reference evidence="1" key="2">
    <citation type="journal article" date="2021" name="Microorganisms">
        <title>Bacterial Dimethylsulfoniopropionate Biosynthesis in the East China Sea.</title>
        <authorList>
            <person name="Liu J."/>
            <person name="Zhang Y."/>
            <person name="Liu J."/>
            <person name="Zhong H."/>
            <person name="Williams B.T."/>
            <person name="Zheng Y."/>
            <person name="Curson A.R.J."/>
            <person name="Sun C."/>
            <person name="Sun H."/>
            <person name="Song D."/>
            <person name="Wagner Mackenzie B."/>
            <person name="Bermejo Martinez A."/>
            <person name="Todd J.D."/>
            <person name="Zhang X.H."/>
        </authorList>
    </citation>
    <scope>NUCLEOTIDE SEQUENCE</scope>
    <source>
        <strain evidence="1">AESS21</strain>
    </source>
</reference>
<organism evidence="1 2">
    <name type="scientific">Roseibium polysiphoniae</name>
    <dbReference type="NCBI Taxonomy" id="2571221"/>
    <lineage>
        <taxon>Bacteria</taxon>
        <taxon>Pseudomonadati</taxon>
        <taxon>Pseudomonadota</taxon>
        <taxon>Alphaproteobacteria</taxon>
        <taxon>Hyphomicrobiales</taxon>
        <taxon>Stappiaceae</taxon>
        <taxon>Roseibium</taxon>
    </lineage>
</organism>
<comment type="caution">
    <text evidence="1">The sequence shown here is derived from an EMBL/GenBank/DDBJ whole genome shotgun (WGS) entry which is preliminary data.</text>
</comment>
<evidence type="ECO:0000313" key="2">
    <source>
        <dbReference type="Proteomes" id="UP000705379"/>
    </source>
</evidence>
<accession>A0A944CDK3</accession>
<dbReference type="EMBL" id="QTKU01000003">
    <property type="protein sequence ID" value="MBS8261476.1"/>
    <property type="molecule type" value="Genomic_DNA"/>
</dbReference>
<dbReference type="AlphaFoldDB" id="A0A944CDK3"/>
<sequence>MLHFPLAILLHPAGRTGLHALDSYPSAVAESKALKEHSSSVADKFTGRMPRLAIPRLKA</sequence>
<proteinExistence type="predicted"/>
<dbReference type="Proteomes" id="UP000705379">
    <property type="component" value="Unassembled WGS sequence"/>
</dbReference>